<dbReference type="RefSeq" id="XP_020032432.1">
    <property type="nucleotide sequence ID" value="XM_020176843.1"/>
</dbReference>
<sequence length="349" mass="39392">MSSVSPGRPLPSGRRTQGGTGGGRESWGLRHVTHVFQAVSLPVSPASQVGTPPPTQRGSGGWGGGAGLRAPPLYLSHGRRVTKTTALAKTVTSGEGTQALAASTLPMEDSFLESFGRLSLQQQRRQQQPSPRPPPPRGTPPRRHSFRKHLYLLRGLPGSGKTTLARKLQHDFPRALIFSTDDFFFREDGAYEFNPDFLEEAHEWNQKRARKAMRNGISPIIIDNTNLHAWEMKPYAVMALENNYEVIFREPDTRWKFNVQELARRNIHGVPREKIHRMKERYEHDVTFHSVLHAEKPSRMNRNQDRNNASPSNGMGYWNTYAEFPNRRAHGGFANESSFNRRGGCHHGY</sequence>
<feature type="compositionally biased region" description="Gly residues" evidence="1">
    <location>
        <begin position="58"/>
        <end position="67"/>
    </location>
</feature>
<dbReference type="SUPFAM" id="SSF52540">
    <property type="entry name" value="P-loop containing nucleoside triphosphate hydrolases"/>
    <property type="match status" value="1"/>
</dbReference>
<dbReference type="AlphaFoldDB" id="A0A8B7VLL0"/>
<dbReference type="CTD" id="90634"/>
<dbReference type="KEGG" id="ccan:109694716"/>
<protein>
    <submittedName>
        <fullName evidence="4">NEDD4-binding protein 2-like 1</fullName>
    </submittedName>
</protein>
<feature type="compositionally biased region" description="Pro residues" evidence="1">
    <location>
        <begin position="130"/>
        <end position="139"/>
    </location>
</feature>
<reference evidence="2" key="1">
    <citation type="submission" date="2023-09" db="UniProtKB">
        <authorList>
            <consortium name="Ensembl"/>
        </authorList>
    </citation>
    <scope>IDENTIFICATION</scope>
</reference>
<dbReference type="OrthoDB" id="3231855at2759"/>
<dbReference type="Gene3D" id="3.40.50.300">
    <property type="entry name" value="P-loop containing nucleotide triphosphate hydrolases"/>
    <property type="match status" value="1"/>
</dbReference>
<reference evidence="4" key="2">
    <citation type="submission" date="2025-04" db="UniProtKB">
        <authorList>
            <consortium name="RefSeq"/>
        </authorList>
    </citation>
    <scope>IDENTIFICATION</scope>
    <source>
        <tissue evidence="4">Leukocyte</tissue>
    </source>
</reference>
<gene>
    <name evidence="2 4" type="primary">N4bp2l1</name>
</gene>
<feature type="region of interest" description="Disordered" evidence="1">
    <location>
        <begin position="120"/>
        <end position="144"/>
    </location>
</feature>
<name>A0A8B7VLL0_CASCN</name>
<feature type="compositionally biased region" description="Basic and acidic residues" evidence="1">
    <location>
        <begin position="295"/>
        <end position="305"/>
    </location>
</feature>
<dbReference type="InterPro" id="IPR026302">
    <property type="entry name" value="NEDD4-bd_p2"/>
</dbReference>
<evidence type="ECO:0000313" key="4">
    <source>
        <dbReference type="RefSeq" id="XP_020032432.1"/>
    </source>
</evidence>
<feature type="region of interest" description="Disordered" evidence="1">
    <location>
        <begin position="1"/>
        <end position="27"/>
    </location>
</feature>
<feature type="region of interest" description="Disordered" evidence="1">
    <location>
        <begin position="43"/>
        <end position="69"/>
    </location>
</feature>
<dbReference type="PANTHER" id="PTHR13308">
    <property type="entry name" value="NEDD4-BINDING PROTEIN 2-LIKE 1"/>
    <property type="match status" value="1"/>
</dbReference>
<keyword evidence="3" id="KW-1185">Reference proteome</keyword>
<dbReference type="GeneID" id="109694716"/>
<organism evidence="4">
    <name type="scientific">Castor canadensis</name>
    <name type="common">American beaver</name>
    <dbReference type="NCBI Taxonomy" id="51338"/>
    <lineage>
        <taxon>Eukaryota</taxon>
        <taxon>Metazoa</taxon>
        <taxon>Chordata</taxon>
        <taxon>Craniata</taxon>
        <taxon>Vertebrata</taxon>
        <taxon>Euteleostomi</taxon>
        <taxon>Mammalia</taxon>
        <taxon>Eutheria</taxon>
        <taxon>Euarchontoglires</taxon>
        <taxon>Glires</taxon>
        <taxon>Rodentia</taxon>
        <taxon>Castorimorpha</taxon>
        <taxon>Castoridae</taxon>
        <taxon>Castor</taxon>
    </lineage>
</organism>
<evidence type="ECO:0000313" key="3">
    <source>
        <dbReference type="Proteomes" id="UP001732720"/>
    </source>
</evidence>
<proteinExistence type="predicted"/>
<feature type="compositionally biased region" description="Gly residues" evidence="1">
    <location>
        <begin position="16"/>
        <end position="25"/>
    </location>
</feature>
<dbReference type="PANTHER" id="PTHR13308:SF5">
    <property type="entry name" value="NEDD4-BINDING PROTEIN 2-LIKE 1"/>
    <property type="match status" value="1"/>
</dbReference>
<dbReference type="Pfam" id="PF13671">
    <property type="entry name" value="AAA_33"/>
    <property type="match status" value="1"/>
</dbReference>
<dbReference type="Proteomes" id="UP001732720">
    <property type="component" value="Chromosome 10"/>
</dbReference>
<dbReference type="InterPro" id="IPR027417">
    <property type="entry name" value="P-loop_NTPase"/>
</dbReference>
<feature type="region of interest" description="Disordered" evidence="1">
    <location>
        <begin position="295"/>
        <end position="314"/>
    </location>
</feature>
<evidence type="ECO:0000313" key="2">
    <source>
        <dbReference type="Ensembl" id="ENSCCNP00000019990.1"/>
    </source>
</evidence>
<accession>A0A8B7VLL0</accession>
<dbReference type="Ensembl" id="ENSCCNT00000025861.1">
    <property type="protein sequence ID" value="ENSCCNP00000019990.1"/>
    <property type="gene ID" value="ENSCCNG00000020015.1"/>
</dbReference>
<evidence type="ECO:0000256" key="1">
    <source>
        <dbReference type="SAM" id="MobiDB-lite"/>
    </source>
</evidence>